<feature type="domain" description="PAS" evidence="1">
    <location>
        <begin position="12"/>
        <end position="68"/>
    </location>
</feature>
<evidence type="ECO:0000313" key="3">
    <source>
        <dbReference type="Proteomes" id="UP000503278"/>
    </source>
</evidence>
<evidence type="ECO:0000313" key="2">
    <source>
        <dbReference type="EMBL" id="QJD94754.1"/>
    </source>
</evidence>
<dbReference type="Gene3D" id="3.30.450.20">
    <property type="entry name" value="PAS domain"/>
    <property type="match status" value="1"/>
</dbReference>
<proteinExistence type="predicted"/>
<dbReference type="InterPro" id="IPR000014">
    <property type="entry name" value="PAS"/>
</dbReference>
<protein>
    <submittedName>
        <fullName evidence="2">PAS domain S-box protein</fullName>
    </submittedName>
</protein>
<dbReference type="InterPro" id="IPR035965">
    <property type="entry name" value="PAS-like_dom_sf"/>
</dbReference>
<dbReference type="EMBL" id="CP051682">
    <property type="protein sequence ID" value="QJD94754.1"/>
    <property type="molecule type" value="Genomic_DNA"/>
</dbReference>
<gene>
    <name evidence="2" type="ORF">HH214_02120</name>
</gene>
<dbReference type="NCBIfam" id="TIGR00229">
    <property type="entry name" value="sensory_box"/>
    <property type="match status" value="1"/>
</dbReference>
<reference evidence="2 3" key="1">
    <citation type="submission" date="2020-04" db="EMBL/GenBank/DDBJ databases">
        <title>Genome sequencing of novel species.</title>
        <authorList>
            <person name="Heo J."/>
            <person name="Kim S.-J."/>
            <person name="Kim J.-S."/>
            <person name="Hong S.-B."/>
            <person name="Kwon S.-W."/>
        </authorList>
    </citation>
    <scope>NUCLEOTIDE SEQUENCE [LARGE SCALE GENOMIC DNA]</scope>
    <source>
        <strain evidence="2 3">F39-2</strain>
    </source>
</reference>
<dbReference type="PROSITE" id="PS50112">
    <property type="entry name" value="PAS"/>
    <property type="match status" value="1"/>
</dbReference>
<name>A0A7L5DZQ2_9SPHI</name>
<dbReference type="KEGG" id="mrob:HH214_02120"/>
<accession>A0A7L5DZQ2</accession>
<dbReference type="RefSeq" id="WP_169605771.1">
    <property type="nucleotide sequence ID" value="NZ_CP051682.1"/>
</dbReference>
<organism evidence="2 3">
    <name type="scientific">Mucilaginibacter robiniae</name>
    <dbReference type="NCBI Taxonomy" id="2728022"/>
    <lineage>
        <taxon>Bacteria</taxon>
        <taxon>Pseudomonadati</taxon>
        <taxon>Bacteroidota</taxon>
        <taxon>Sphingobacteriia</taxon>
        <taxon>Sphingobacteriales</taxon>
        <taxon>Sphingobacteriaceae</taxon>
        <taxon>Mucilaginibacter</taxon>
    </lineage>
</organism>
<dbReference type="AlphaFoldDB" id="A0A7L5DZQ2"/>
<sequence length="77" mass="8501">MKHAPSISNHDTDEKIYRLLAATSKSAALICIDANGYILSRNQGIECIYGYAADEVIGKHFSIFYKADEAGKKTFSQ</sequence>
<evidence type="ECO:0000259" key="1">
    <source>
        <dbReference type="PROSITE" id="PS50112"/>
    </source>
</evidence>
<dbReference type="Proteomes" id="UP000503278">
    <property type="component" value="Chromosome"/>
</dbReference>
<keyword evidence="3" id="KW-1185">Reference proteome</keyword>
<dbReference type="SUPFAM" id="SSF55785">
    <property type="entry name" value="PYP-like sensor domain (PAS domain)"/>
    <property type="match status" value="1"/>
</dbReference>